<protein>
    <submittedName>
        <fullName evidence="2">Signal transducing protein</fullName>
    </submittedName>
</protein>
<comment type="caution">
    <text evidence="2">The sequence shown here is derived from an EMBL/GenBank/DDBJ whole genome shotgun (WGS) entry which is preliminary data.</text>
</comment>
<evidence type="ECO:0000313" key="2">
    <source>
        <dbReference type="EMBL" id="MFD2546562.1"/>
    </source>
</evidence>
<name>A0ABW5KCB9_9SPHI</name>
<organism evidence="2 3">
    <name type="scientific">Sphingobacterium suaedae</name>
    <dbReference type="NCBI Taxonomy" id="1686402"/>
    <lineage>
        <taxon>Bacteria</taxon>
        <taxon>Pseudomonadati</taxon>
        <taxon>Bacteroidota</taxon>
        <taxon>Sphingobacteriia</taxon>
        <taxon>Sphingobacteriales</taxon>
        <taxon>Sphingobacteriaceae</taxon>
        <taxon>Sphingobacterium</taxon>
    </lineage>
</organism>
<keyword evidence="3" id="KW-1185">Reference proteome</keyword>
<evidence type="ECO:0000313" key="3">
    <source>
        <dbReference type="Proteomes" id="UP001597545"/>
    </source>
</evidence>
<sequence>MENNWVKIATYTNELTSELAKVLLEQHGIVVVLLNKQDSSFKFGKIELLVQEGDAKNAQEIINEQNEKGIDEN</sequence>
<reference evidence="3" key="1">
    <citation type="journal article" date="2019" name="Int. J. Syst. Evol. Microbiol.">
        <title>The Global Catalogue of Microorganisms (GCM) 10K type strain sequencing project: providing services to taxonomists for standard genome sequencing and annotation.</title>
        <authorList>
            <consortium name="The Broad Institute Genomics Platform"/>
            <consortium name="The Broad Institute Genome Sequencing Center for Infectious Disease"/>
            <person name="Wu L."/>
            <person name="Ma J."/>
        </authorList>
    </citation>
    <scope>NUCLEOTIDE SEQUENCE [LARGE SCALE GENOMIC DNA]</scope>
    <source>
        <strain evidence="3">KCTC 42662</strain>
    </source>
</reference>
<gene>
    <name evidence="2" type="ORF">ACFSR5_02755</name>
</gene>
<dbReference type="Proteomes" id="UP001597545">
    <property type="component" value="Unassembled WGS sequence"/>
</dbReference>
<dbReference type="EMBL" id="JBHULR010000002">
    <property type="protein sequence ID" value="MFD2546562.1"/>
    <property type="molecule type" value="Genomic_DNA"/>
</dbReference>
<evidence type="ECO:0000259" key="1">
    <source>
        <dbReference type="Pfam" id="PF09413"/>
    </source>
</evidence>
<dbReference type="InterPro" id="IPR018551">
    <property type="entry name" value="DUF2007"/>
</dbReference>
<proteinExistence type="predicted"/>
<feature type="domain" description="DUF2007" evidence="1">
    <location>
        <begin position="5"/>
        <end position="64"/>
    </location>
</feature>
<dbReference type="Pfam" id="PF09413">
    <property type="entry name" value="DUF2007"/>
    <property type="match status" value="1"/>
</dbReference>
<accession>A0ABW5KCB9</accession>
<dbReference type="RefSeq" id="WP_380900469.1">
    <property type="nucleotide sequence ID" value="NZ_JBHUEG010000003.1"/>
</dbReference>